<dbReference type="PANTHER" id="PTHR34039:SF1">
    <property type="entry name" value="UPF0102 PROTEIN YRAN"/>
    <property type="match status" value="1"/>
</dbReference>
<dbReference type="Proteomes" id="UP001528823">
    <property type="component" value="Unassembled WGS sequence"/>
</dbReference>
<evidence type="ECO:0000313" key="3">
    <source>
        <dbReference type="EMBL" id="MDE1462778.1"/>
    </source>
</evidence>
<accession>A0ABT5UBG6</accession>
<comment type="caution">
    <text evidence="3">The sequence shown here is derived from an EMBL/GenBank/DDBJ whole genome shotgun (WGS) entry which is preliminary data.</text>
</comment>
<name>A0ABT5UBG6_9GAMM</name>
<reference evidence="3 4" key="1">
    <citation type="submission" date="2022-11" db="EMBL/GenBank/DDBJ databases">
        <title>Spartinivicinus poritis sp. nov., isolated from scleractinian coral Porites lutea.</title>
        <authorList>
            <person name="Zhang G."/>
            <person name="Cai L."/>
            <person name="Wei Q."/>
        </authorList>
    </citation>
    <scope>NUCLEOTIDE SEQUENCE [LARGE SCALE GENOMIC DNA]</scope>
    <source>
        <strain evidence="3 4">A2-2</strain>
    </source>
</reference>
<dbReference type="HAMAP" id="MF_00048">
    <property type="entry name" value="UPF0102"/>
    <property type="match status" value="1"/>
</dbReference>
<evidence type="ECO:0000256" key="2">
    <source>
        <dbReference type="HAMAP-Rule" id="MF_00048"/>
    </source>
</evidence>
<sequence>MASGKSKPTETGLRYQHIAQRHLEAQGLKTIQCNFRCKVGELDLIMKDGSSVVFVEVRFRKNQAYGSPASTVTPHKQHKIIKAAQYYLMMKKLNVPCRFDVVSITQDSQQQPHIDWIPNAFLADS</sequence>
<comment type="similarity">
    <text evidence="1 2">Belongs to the UPF0102 family.</text>
</comment>
<proteinExistence type="inferred from homology"/>
<keyword evidence="4" id="KW-1185">Reference proteome</keyword>
<dbReference type="InterPro" id="IPR011335">
    <property type="entry name" value="Restrct_endonuc-II-like"/>
</dbReference>
<gene>
    <name evidence="3" type="ORF">ORQ98_12445</name>
</gene>
<dbReference type="InterPro" id="IPR011856">
    <property type="entry name" value="tRNA_endonuc-like_dom_sf"/>
</dbReference>
<protein>
    <recommendedName>
        <fullName evidence="2">UPF0102 protein ORQ98_12445</fullName>
    </recommendedName>
</protein>
<dbReference type="RefSeq" id="WP_274689129.1">
    <property type="nucleotide sequence ID" value="NZ_JAPMOU010000014.1"/>
</dbReference>
<dbReference type="NCBIfam" id="NF009150">
    <property type="entry name" value="PRK12497.1-3"/>
    <property type="match status" value="1"/>
</dbReference>
<dbReference type="Gene3D" id="3.40.1350.10">
    <property type="match status" value="1"/>
</dbReference>
<dbReference type="NCBIfam" id="TIGR00252">
    <property type="entry name" value="YraN family protein"/>
    <property type="match status" value="1"/>
</dbReference>
<dbReference type="InterPro" id="IPR003509">
    <property type="entry name" value="UPF0102_YraN-like"/>
</dbReference>
<organism evidence="3 4">
    <name type="scientific">Spartinivicinus poritis</name>
    <dbReference type="NCBI Taxonomy" id="2994640"/>
    <lineage>
        <taxon>Bacteria</taxon>
        <taxon>Pseudomonadati</taxon>
        <taxon>Pseudomonadota</taxon>
        <taxon>Gammaproteobacteria</taxon>
        <taxon>Oceanospirillales</taxon>
        <taxon>Zooshikellaceae</taxon>
        <taxon>Spartinivicinus</taxon>
    </lineage>
</organism>
<evidence type="ECO:0000313" key="4">
    <source>
        <dbReference type="Proteomes" id="UP001528823"/>
    </source>
</evidence>
<dbReference type="Pfam" id="PF02021">
    <property type="entry name" value="UPF0102"/>
    <property type="match status" value="1"/>
</dbReference>
<dbReference type="EMBL" id="JAPMOU010000014">
    <property type="protein sequence ID" value="MDE1462778.1"/>
    <property type="molecule type" value="Genomic_DNA"/>
</dbReference>
<evidence type="ECO:0000256" key="1">
    <source>
        <dbReference type="ARBA" id="ARBA00006738"/>
    </source>
</evidence>
<dbReference type="CDD" id="cd20736">
    <property type="entry name" value="PoNe_Nuclease"/>
    <property type="match status" value="1"/>
</dbReference>
<dbReference type="SUPFAM" id="SSF52980">
    <property type="entry name" value="Restriction endonuclease-like"/>
    <property type="match status" value="1"/>
</dbReference>
<dbReference type="PANTHER" id="PTHR34039">
    <property type="entry name" value="UPF0102 PROTEIN YRAN"/>
    <property type="match status" value="1"/>
</dbReference>